<dbReference type="GO" id="GO:0005657">
    <property type="term" value="C:replication fork"/>
    <property type="evidence" value="ECO:0007669"/>
    <property type="project" value="InterPro"/>
</dbReference>
<dbReference type="Proteomes" id="UP000685013">
    <property type="component" value="Chromosome 4"/>
</dbReference>
<accession>A0AAV6NUB5</accession>
<dbReference type="PROSITE" id="PS50162">
    <property type="entry name" value="RECA_2"/>
    <property type="match status" value="1"/>
</dbReference>
<evidence type="ECO:0000313" key="3">
    <source>
        <dbReference type="EMBL" id="KAG6601640.1"/>
    </source>
</evidence>
<dbReference type="InterPro" id="IPR020588">
    <property type="entry name" value="RecA_ATP-bd"/>
</dbReference>
<name>A0AAV6NUB5_9ROSI</name>
<keyword evidence="4" id="KW-1185">Reference proteome</keyword>
<protein>
    <submittedName>
        <fullName evidence="3">DNA repair protein XRCC2-like protein</fullName>
    </submittedName>
</protein>
<sequence length="383" mass="43329">MTTGMKLISPPQPSLRAADPRQDHLPRPSYPKILRKLNKGFLEHKFNSLSISNVKTVAEFRPNKGVAMALRQWIDGDETAAEMLTRVLKERTSLLVPPLHRVPLHVGNVVELVGPSGSAKTQILIQAAVNCILPKEWNGIRYGGLECSVVFIDLDCRLDISRLAQVLKLRILEGNGSGDWGNFDALYTTCLRRFFYIRCYDSFEFLATLKTMHHKLQKERDDLGIRLHLLMIDSIGAYHWVDRVSSSLPLWGYNRKGFSLANMLEAAVEEVKKLLLVHPSIVIASKATIFGDRSSDIVRREKSLSETESRHGKTDGGQVLYREYMPSAWQSFVTHRVFVRGSDEYLTVSSCEHQSIYFSEWLLPSLGVLDKFIVKNAGVFMVP</sequence>
<dbReference type="EMBL" id="JAGKQH010000004">
    <property type="protein sequence ID" value="KAG6601640.1"/>
    <property type="molecule type" value="Genomic_DNA"/>
</dbReference>
<comment type="caution">
    <text evidence="3">The sequence shown here is derived from an EMBL/GenBank/DDBJ whole genome shotgun (WGS) entry which is preliminary data.</text>
</comment>
<dbReference type="CDD" id="cd19490">
    <property type="entry name" value="XRCC2"/>
    <property type="match status" value="1"/>
</dbReference>
<feature type="region of interest" description="Disordered" evidence="1">
    <location>
        <begin position="1"/>
        <end position="27"/>
    </location>
</feature>
<proteinExistence type="predicted"/>
<dbReference type="GO" id="GO:0033063">
    <property type="term" value="C:Rad51B-Rad51C-Rad51D-XRCC2 complex"/>
    <property type="evidence" value="ECO:0007669"/>
    <property type="project" value="InterPro"/>
</dbReference>
<dbReference type="GO" id="GO:0005524">
    <property type="term" value="F:ATP binding"/>
    <property type="evidence" value="ECO:0007669"/>
    <property type="project" value="InterPro"/>
</dbReference>
<feature type="non-terminal residue" evidence="3">
    <location>
        <position position="1"/>
    </location>
</feature>
<dbReference type="InterPro" id="IPR030547">
    <property type="entry name" value="XRCC2"/>
</dbReference>
<feature type="domain" description="RecA family profile 1" evidence="2">
    <location>
        <begin position="84"/>
        <end position="289"/>
    </location>
</feature>
<evidence type="ECO:0000313" key="4">
    <source>
        <dbReference type="Proteomes" id="UP000685013"/>
    </source>
</evidence>
<dbReference type="GO" id="GO:0003677">
    <property type="term" value="F:DNA binding"/>
    <property type="evidence" value="ECO:0007669"/>
    <property type="project" value="InterPro"/>
</dbReference>
<dbReference type="PANTHER" id="PTHR46644:SF2">
    <property type="entry name" value="DNA REPAIR PROTEIN XRCC2"/>
    <property type="match status" value="1"/>
</dbReference>
<dbReference type="GO" id="GO:0140664">
    <property type="term" value="F:ATP-dependent DNA damage sensor activity"/>
    <property type="evidence" value="ECO:0007669"/>
    <property type="project" value="InterPro"/>
</dbReference>
<organism evidence="3 4">
    <name type="scientific">Cucurbita argyrosperma subsp. sororia</name>
    <dbReference type="NCBI Taxonomy" id="37648"/>
    <lineage>
        <taxon>Eukaryota</taxon>
        <taxon>Viridiplantae</taxon>
        <taxon>Streptophyta</taxon>
        <taxon>Embryophyta</taxon>
        <taxon>Tracheophyta</taxon>
        <taxon>Spermatophyta</taxon>
        <taxon>Magnoliopsida</taxon>
        <taxon>eudicotyledons</taxon>
        <taxon>Gunneridae</taxon>
        <taxon>Pentapetalae</taxon>
        <taxon>rosids</taxon>
        <taxon>fabids</taxon>
        <taxon>Cucurbitales</taxon>
        <taxon>Cucurbitaceae</taxon>
        <taxon>Cucurbiteae</taxon>
        <taxon>Cucurbita</taxon>
    </lineage>
</organism>
<dbReference type="AlphaFoldDB" id="A0AAV6NUB5"/>
<dbReference type="PANTHER" id="PTHR46644">
    <property type="entry name" value="DNA REPAIR PROTEIN XRCC2"/>
    <property type="match status" value="1"/>
</dbReference>
<dbReference type="GO" id="GO:0000724">
    <property type="term" value="P:double-strand break repair via homologous recombination"/>
    <property type="evidence" value="ECO:0007669"/>
    <property type="project" value="InterPro"/>
</dbReference>
<evidence type="ECO:0000256" key="1">
    <source>
        <dbReference type="SAM" id="MobiDB-lite"/>
    </source>
</evidence>
<evidence type="ECO:0000259" key="2">
    <source>
        <dbReference type="PROSITE" id="PS50162"/>
    </source>
</evidence>
<gene>
    <name evidence="3" type="primary">XRCC2</name>
    <name evidence="3" type="ORF">SDJN03_06873</name>
</gene>
<reference evidence="3 4" key="1">
    <citation type="journal article" date="2021" name="Hortic Res">
        <title>The domestication of Cucurbita argyrosperma as revealed by the genome of its wild relative.</title>
        <authorList>
            <person name="Barrera-Redondo J."/>
            <person name="Sanchez-de la Vega G."/>
            <person name="Aguirre-Liguori J.A."/>
            <person name="Castellanos-Morales G."/>
            <person name="Gutierrez-Guerrero Y.T."/>
            <person name="Aguirre-Dugua X."/>
            <person name="Aguirre-Planter E."/>
            <person name="Tenaillon M.I."/>
            <person name="Lira-Saade R."/>
            <person name="Eguiarte L.E."/>
        </authorList>
    </citation>
    <scope>NUCLEOTIDE SEQUENCE [LARGE SCALE GENOMIC DNA]</scope>
    <source>
        <strain evidence="3">JBR-2021</strain>
    </source>
</reference>